<proteinExistence type="predicted"/>
<reference evidence="1" key="1">
    <citation type="journal article" date="2023" name="Mol. Phylogenet. Evol.">
        <title>Genome-scale phylogeny and comparative genomics of the fungal order Sordariales.</title>
        <authorList>
            <person name="Hensen N."/>
            <person name="Bonometti L."/>
            <person name="Westerberg I."/>
            <person name="Brannstrom I.O."/>
            <person name="Guillou S."/>
            <person name="Cros-Aarteil S."/>
            <person name="Calhoun S."/>
            <person name="Haridas S."/>
            <person name="Kuo A."/>
            <person name="Mondo S."/>
            <person name="Pangilinan J."/>
            <person name="Riley R."/>
            <person name="LaButti K."/>
            <person name="Andreopoulos B."/>
            <person name="Lipzen A."/>
            <person name="Chen C."/>
            <person name="Yan M."/>
            <person name="Daum C."/>
            <person name="Ng V."/>
            <person name="Clum A."/>
            <person name="Steindorff A."/>
            <person name="Ohm R.A."/>
            <person name="Martin F."/>
            <person name="Silar P."/>
            <person name="Natvig D.O."/>
            <person name="Lalanne C."/>
            <person name="Gautier V."/>
            <person name="Ament-Velasquez S.L."/>
            <person name="Kruys A."/>
            <person name="Hutchinson M.I."/>
            <person name="Powell A.J."/>
            <person name="Barry K."/>
            <person name="Miller A.N."/>
            <person name="Grigoriev I.V."/>
            <person name="Debuchy R."/>
            <person name="Gladieux P."/>
            <person name="Hiltunen Thoren M."/>
            <person name="Johannesson H."/>
        </authorList>
    </citation>
    <scope>NUCLEOTIDE SEQUENCE</scope>
    <source>
        <strain evidence="1">CBS 990.96</strain>
    </source>
</reference>
<evidence type="ECO:0000313" key="1">
    <source>
        <dbReference type="EMBL" id="KAK4221985.1"/>
    </source>
</evidence>
<accession>A0AAN6YNY2</accession>
<reference evidence="1" key="2">
    <citation type="submission" date="2023-05" db="EMBL/GenBank/DDBJ databases">
        <authorList>
            <consortium name="Lawrence Berkeley National Laboratory"/>
            <person name="Steindorff A."/>
            <person name="Hensen N."/>
            <person name="Bonometti L."/>
            <person name="Westerberg I."/>
            <person name="Brannstrom I.O."/>
            <person name="Guillou S."/>
            <person name="Cros-Aarteil S."/>
            <person name="Calhoun S."/>
            <person name="Haridas S."/>
            <person name="Kuo A."/>
            <person name="Mondo S."/>
            <person name="Pangilinan J."/>
            <person name="Riley R."/>
            <person name="Labutti K."/>
            <person name="Andreopoulos B."/>
            <person name="Lipzen A."/>
            <person name="Chen C."/>
            <person name="Yanf M."/>
            <person name="Daum C."/>
            <person name="Ng V."/>
            <person name="Clum A."/>
            <person name="Ohm R."/>
            <person name="Martin F."/>
            <person name="Silar P."/>
            <person name="Natvig D."/>
            <person name="Lalanne C."/>
            <person name="Gautier V."/>
            <person name="Ament-Velasquez S.L."/>
            <person name="Kruys A."/>
            <person name="Hutchinson M.I."/>
            <person name="Powell A.J."/>
            <person name="Barry K."/>
            <person name="Miller A.N."/>
            <person name="Grigoriev I.V."/>
            <person name="Debuchy R."/>
            <person name="Gladieux P."/>
            <person name="Thoren M.H."/>
            <person name="Johannesson H."/>
        </authorList>
    </citation>
    <scope>NUCLEOTIDE SEQUENCE</scope>
    <source>
        <strain evidence="1">CBS 990.96</strain>
    </source>
</reference>
<dbReference type="EMBL" id="MU865499">
    <property type="protein sequence ID" value="KAK4221985.1"/>
    <property type="molecule type" value="Genomic_DNA"/>
</dbReference>
<keyword evidence="2" id="KW-1185">Reference proteome</keyword>
<protein>
    <submittedName>
        <fullName evidence="1">Uncharacterized protein</fullName>
    </submittedName>
</protein>
<gene>
    <name evidence="1" type="ORF">QBC38DRAFT_107475</name>
</gene>
<dbReference type="Proteomes" id="UP001301958">
    <property type="component" value="Unassembled WGS sequence"/>
</dbReference>
<evidence type="ECO:0000313" key="2">
    <source>
        <dbReference type="Proteomes" id="UP001301958"/>
    </source>
</evidence>
<comment type="caution">
    <text evidence="1">The sequence shown here is derived from an EMBL/GenBank/DDBJ whole genome shotgun (WGS) entry which is preliminary data.</text>
</comment>
<name>A0AAN6YNY2_9PEZI</name>
<dbReference type="AlphaFoldDB" id="A0AAN6YNY2"/>
<organism evidence="1 2">
    <name type="scientific">Podospora fimiseda</name>
    <dbReference type="NCBI Taxonomy" id="252190"/>
    <lineage>
        <taxon>Eukaryota</taxon>
        <taxon>Fungi</taxon>
        <taxon>Dikarya</taxon>
        <taxon>Ascomycota</taxon>
        <taxon>Pezizomycotina</taxon>
        <taxon>Sordariomycetes</taxon>
        <taxon>Sordariomycetidae</taxon>
        <taxon>Sordariales</taxon>
        <taxon>Podosporaceae</taxon>
        <taxon>Podospora</taxon>
    </lineage>
</organism>
<sequence length="92" mass="10618">MWTPRMVCCVCILPISLCFGYFYIIYCSVNRVGFTSTKDDFFFSIHTGRRERTAVLVSAALHLVYLLLSPGIQPIGWRDKECKRYQVPMAES</sequence>